<reference evidence="3 4" key="1">
    <citation type="submission" date="2018-10" db="EMBL/GenBank/DDBJ databases">
        <title>Genome Sequence of Cohnella sp.</title>
        <authorList>
            <person name="Srinivasan S."/>
            <person name="Kim M.K."/>
        </authorList>
    </citation>
    <scope>NUCLEOTIDE SEQUENCE [LARGE SCALE GENOMIC DNA]</scope>
    <source>
        <strain evidence="3 4">18JY8-7</strain>
    </source>
</reference>
<dbReference type="PANTHER" id="PTHR14969:SF13">
    <property type="entry name" value="AT30094P"/>
    <property type="match status" value="1"/>
</dbReference>
<gene>
    <name evidence="3" type="ORF">EAV92_14280</name>
</gene>
<protein>
    <submittedName>
        <fullName evidence="3">Phosphatase PAP2 family protein</fullName>
    </submittedName>
</protein>
<feature type="transmembrane region" description="Helical" evidence="1">
    <location>
        <begin position="61"/>
        <end position="82"/>
    </location>
</feature>
<dbReference type="InterPro" id="IPR036938">
    <property type="entry name" value="PAP2/HPO_sf"/>
</dbReference>
<feature type="transmembrane region" description="Helical" evidence="1">
    <location>
        <begin position="186"/>
        <end position="204"/>
    </location>
</feature>
<sequence>MKLLGRLLSAFGLALIAAVLFGIVAWLIGDDRISGFDSDIISAVQGAEAPGLTSLAEGLTWFGRTLPVTVFSIAIMIALYFFLRHRWELLLFAVVMLGSTTLNKVLKAVFHRERPNIHRLAEEAGFSFPSGHAMAAFALYGILAYLLWRHVNSVVGRVLLVLVCAAMFLGIGWSRIYLGVHYPSDVLGGYLASGVWLLLSIAVYQRWTKRRRAAGRTTS</sequence>
<feature type="transmembrane region" description="Helical" evidence="1">
    <location>
        <begin position="126"/>
        <end position="147"/>
    </location>
</feature>
<keyword evidence="1" id="KW-0472">Membrane</keyword>
<keyword evidence="1" id="KW-1133">Transmembrane helix</keyword>
<dbReference type="SUPFAM" id="SSF48317">
    <property type="entry name" value="Acid phosphatase/Vanadium-dependent haloperoxidase"/>
    <property type="match status" value="1"/>
</dbReference>
<feature type="domain" description="Phosphatidic acid phosphatase type 2/haloperoxidase" evidence="2">
    <location>
        <begin position="89"/>
        <end position="201"/>
    </location>
</feature>
<keyword evidence="4" id="KW-1185">Reference proteome</keyword>
<dbReference type="Pfam" id="PF01569">
    <property type="entry name" value="PAP2"/>
    <property type="match status" value="1"/>
</dbReference>
<keyword evidence="1" id="KW-0812">Transmembrane</keyword>
<accession>A0A3G3JZF4</accession>
<feature type="transmembrane region" description="Helical" evidence="1">
    <location>
        <begin position="7"/>
        <end position="28"/>
    </location>
</feature>
<feature type="transmembrane region" description="Helical" evidence="1">
    <location>
        <begin position="154"/>
        <end position="174"/>
    </location>
</feature>
<feature type="transmembrane region" description="Helical" evidence="1">
    <location>
        <begin position="89"/>
        <end position="106"/>
    </location>
</feature>
<name>A0A3G3JZF4_9BACL</name>
<organism evidence="3 4">
    <name type="scientific">Cohnella candidum</name>
    <dbReference type="NCBI Taxonomy" id="2674991"/>
    <lineage>
        <taxon>Bacteria</taxon>
        <taxon>Bacillati</taxon>
        <taxon>Bacillota</taxon>
        <taxon>Bacilli</taxon>
        <taxon>Bacillales</taxon>
        <taxon>Paenibacillaceae</taxon>
        <taxon>Cohnella</taxon>
    </lineage>
</organism>
<evidence type="ECO:0000313" key="3">
    <source>
        <dbReference type="EMBL" id="AYQ73646.1"/>
    </source>
</evidence>
<evidence type="ECO:0000259" key="2">
    <source>
        <dbReference type="SMART" id="SM00014"/>
    </source>
</evidence>
<dbReference type="CDD" id="cd03392">
    <property type="entry name" value="PAP2_like_2"/>
    <property type="match status" value="1"/>
</dbReference>
<dbReference type="Gene3D" id="1.20.144.10">
    <property type="entry name" value="Phosphatidic acid phosphatase type 2/haloperoxidase"/>
    <property type="match status" value="2"/>
</dbReference>
<dbReference type="AlphaFoldDB" id="A0A3G3JZF4"/>
<dbReference type="SMART" id="SM00014">
    <property type="entry name" value="acidPPc"/>
    <property type="match status" value="1"/>
</dbReference>
<dbReference type="RefSeq" id="WP_123041730.1">
    <property type="nucleotide sequence ID" value="NZ_CP033433.1"/>
</dbReference>
<evidence type="ECO:0000313" key="4">
    <source>
        <dbReference type="Proteomes" id="UP000269097"/>
    </source>
</evidence>
<evidence type="ECO:0000256" key="1">
    <source>
        <dbReference type="SAM" id="Phobius"/>
    </source>
</evidence>
<dbReference type="InterPro" id="IPR000326">
    <property type="entry name" value="PAP2/HPO"/>
</dbReference>
<dbReference type="Proteomes" id="UP000269097">
    <property type="component" value="Chromosome"/>
</dbReference>
<dbReference type="KEGG" id="coh:EAV92_14280"/>
<dbReference type="PANTHER" id="PTHR14969">
    <property type="entry name" value="SPHINGOSINE-1-PHOSPHATE PHOSPHOHYDROLASE"/>
    <property type="match status" value="1"/>
</dbReference>
<dbReference type="EMBL" id="CP033433">
    <property type="protein sequence ID" value="AYQ73646.1"/>
    <property type="molecule type" value="Genomic_DNA"/>
</dbReference>
<proteinExistence type="predicted"/>